<evidence type="ECO:0000313" key="3">
    <source>
        <dbReference type="Proteomes" id="UP000184442"/>
    </source>
</evidence>
<feature type="transmembrane region" description="Helical" evidence="1">
    <location>
        <begin position="30"/>
        <end position="54"/>
    </location>
</feature>
<sequence length="101" mass="11697">MKKNDENFWSLIKNGVKHIMKAEGRREGKINLLFGLGLLFFAICICVPSTALYIIKIFYPNIEIGVPTYVIILLYVLLVCFFDKCVKRVTEFHNIRDQIKG</sequence>
<evidence type="ECO:0000256" key="1">
    <source>
        <dbReference type="SAM" id="Phobius"/>
    </source>
</evidence>
<proteinExistence type="predicted"/>
<keyword evidence="3" id="KW-1185">Reference proteome</keyword>
<organism evidence="2 3">
    <name type="scientific">Lutispora thermophila DSM 19022</name>
    <dbReference type="NCBI Taxonomy" id="1122184"/>
    <lineage>
        <taxon>Bacteria</taxon>
        <taxon>Bacillati</taxon>
        <taxon>Bacillota</taxon>
        <taxon>Clostridia</taxon>
        <taxon>Lutisporales</taxon>
        <taxon>Lutisporaceae</taxon>
        <taxon>Lutispora</taxon>
    </lineage>
</organism>
<keyword evidence="1" id="KW-0812">Transmembrane</keyword>
<name>A0A1M6G1C3_9FIRM</name>
<protein>
    <submittedName>
        <fullName evidence="2">Uncharacterized protein</fullName>
    </submittedName>
</protein>
<feature type="transmembrane region" description="Helical" evidence="1">
    <location>
        <begin position="66"/>
        <end position="86"/>
    </location>
</feature>
<keyword evidence="1" id="KW-0472">Membrane</keyword>
<keyword evidence="1" id="KW-1133">Transmembrane helix</keyword>
<dbReference type="AlphaFoldDB" id="A0A1M6G1C3"/>
<reference evidence="2 3" key="1">
    <citation type="submission" date="2016-11" db="EMBL/GenBank/DDBJ databases">
        <authorList>
            <person name="Jaros S."/>
            <person name="Januszkiewicz K."/>
            <person name="Wedrychowicz H."/>
        </authorList>
    </citation>
    <scope>NUCLEOTIDE SEQUENCE [LARGE SCALE GENOMIC DNA]</scope>
    <source>
        <strain evidence="2 3">DSM 19022</strain>
    </source>
</reference>
<dbReference type="EMBL" id="FQZS01000014">
    <property type="protein sequence ID" value="SHJ03781.1"/>
    <property type="molecule type" value="Genomic_DNA"/>
</dbReference>
<dbReference type="RefSeq" id="WP_073026219.1">
    <property type="nucleotide sequence ID" value="NZ_FQZS01000014.1"/>
</dbReference>
<gene>
    <name evidence="2" type="ORF">SAMN02745176_02166</name>
</gene>
<accession>A0A1M6G1C3</accession>
<dbReference type="Proteomes" id="UP000184442">
    <property type="component" value="Unassembled WGS sequence"/>
</dbReference>
<evidence type="ECO:0000313" key="2">
    <source>
        <dbReference type="EMBL" id="SHJ03781.1"/>
    </source>
</evidence>